<dbReference type="Pfam" id="PF10011">
    <property type="entry name" value="DUF2254"/>
    <property type="match status" value="1"/>
</dbReference>
<accession>A0A328XT00</accession>
<name>A0A328XT00_9GAMM</name>
<feature type="transmembrane region" description="Helical" evidence="1">
    <location>
        <begin position="20"/>
        <end position="41"/>
    </location>
</feature>
<dbReference type="EMBL" id="QLSX01000003">
    <property type="protein sequence ID" value="RAR63142.1"/>
    <property type="molecule type" value="Genomic_DNA"/>
</dbReference>
<proteinExistence type="predicted"/>
<reference evidence="2 3" key="1">
    <citation type="submission" date="2018-06" db="EMBL/GenBank/DDBJ databases">
        <title>Comparative analysis of microorganisms from saline springs in Andes Mountain Range, Colombia.</title>
        <authorList>
            <person name="Rubin E."/>
        </authorList>
    </citation>
    <scope>NUCLEOTIDE SEQUENCE [LARGE SCALE GENOMIC DNA]</scope>
    <source>
        <strain evidence="2 3">USBA-857</strain>
    </source>
</reference>
<dbReference type="OrthoDB" id="2955631at2"/>
<evidence type="ECO:0000256" key="1">
    <source>
        <dbReference type="SAM" id="Phobius"/>
    </source>
</evidence>
<keyword evidence="1" id="KW-1133">Transmembrane helix</keyword>
<dbReference type="AlphaFoldDB" id="A0A328XT00"/>
<evidence type="ECO:0000313" key="2">
    <source>
        <dbReference type="EMBL" id="RAR63142.1"/>
    </source>
</evidence>
<feature type="transmembrane region" description="Helical" evidence="1">
    <location>
        <begin position="65"/>
        <end position="91"/>
    </location>
</feature>
<comment type="caution">
    <text evidence="2">The sequence shown here is derived from an EMBL/GenBank/DDBJ whole genome shotgun (WGS) entry which is preliminary data.</text>
</comment>
<dbReference type="InterPro" id="IPR018723">
    <property type="entry name" value="DUF2254_membrane"/>
</dbReference>
<evidence type="ECO:0000313" key="3">
    <source>
        <dbReference type="Proteomes" id="UP000249700"/>
    </source>
</evidence>
<organism evidence="2 3">
    <name type="scientific">Onishia taeanensis</name>
    <dbReference type="NCBI Taxonomy" id="284577"/>
    <lineage>
        <taxon>Bacteria</taxon>
        <taxon>Pseudomonadati</taxon>
        <taxon>Pseudomonadota</taxon>
        <taxon>Gammaproteobacteria</taxon>
        <taxon>Oceanospirillales</taxon>
        <taxon>Halomonadaceae</taxon>
        <taxon>Onishia</taxon>
    </lineage>
</organism>
<keyword evidence="1" id="KW-0812">Transmembrane</keyword>
<feature type="transmembrane region" description="Helical" evidence="1">
    <location>
        <begin position="143"/>
        <end position="162"/>
    </location>
</feature>
<feature type="transmembrane region" description="Helical" evidence="1">
    <location>
        <begin position="112"/>
        <end position="131"/>
    </location>
</feature>
<dbReference type="Proteomes" id="UP000249700">
    <property type="component" value="Unassembled WGS sequence"/>
</dbReference>
<gene>
    <name evidence="2" type="ORF">BCL93_103375</name>
</gene>
<keyword evidence="1" id="KW-0472">Membrane</keyword>
<protein>
    <submittedName>
        <fullName evidence="2">Putative membrane protein</fullName>
    </submittedName>
</protein>
<sequence>MTNPIRWLINRVLSFRQSIAFLPSLLAMLYLVLGLLAVLPLGERLPLPGFLAGIRFTDIETPRTLLSTLIAAMISLAVFSFSMVMSVLTQAGGNFSHKLVFGLITERHHQRVLGHYLGTILFILMLLMVPVSGEVPSTWRSLSTYLGVAMVTHCLALFVYFIHNASQSVQINAVNRGLHQATRKSLAKLETRQQRPGWCHRPTSQPVQAHWPQIKARRSGYIQNADIEALGRLAIEADVVVHMNFSFGDFTVEGFPLFTIEAAEAPGERFETSALGLLVYVEGEVAEDLYVNGMTQLMEVAVKALSPGINDPGTARLCLHQLTELLCRRLEFHPCNTFTDRQGKRRVIWKTERFDSLLYRLVNPILHYGKDDVSIGLALLKSLKTLSLFAEEAELTTIQRHAERVIATLAERDTHALDRQFIGERLASGEHRLTLPAELPTPGARPVTAP</sequence>
<dbReference type="RefSeq" id="WP_112054322.1">
    <property type="nucleotide sequence ID" value="NZ_JBAVQX010000148.1"/>
</dbReference>